<keyword evidence="2 7" id="KW-0378">Hydrolase</keyword>
<dbReference type="InterPro" id="IPR017853">
    <property type="entry name" value="GH"/>
</dbReference>
<evidence type="ECO:0000256" key="2">
    <source>
        <dbReference type="ARBA" id="ARBA00022801"/>
    </source>
</evidence>
<dbReference type="PROSITE" id="PS51257">
    <property type="entry name" value="PROKAR_LIPOPROTEIN"/>
    <property type="match status" value="1"/>
</dbReference>
<feature type="signal peptide" evidence="8">
    <location>
        <begin position="1"/>
        <end position="30"/>
    </location>
</feature>
<evidence type="ECO:0000259" key="9">
    <source>
        <dbReference type="Pfam" id="PF00150"/>
    </source>
</evidence>
<evidence type="ECO:0000313" key="11">
    <source>
        <dbReference type="Proteomes" id="UP001606134"/>
    </source>
</evidence>
<dbReference type="PANTHER" id="PTHR31297:SF41">
    <property type="entry name" value="ENDOGLUCANASE, PUTATIVE (AFU_ORTHOLOGUE AFUA_5G01830)-RELATED"/>
    <property type="match status" value="1"/>
</dbReference>
<keyword evidence="6" id="KW-0624">Polysaccharide degradation</keyword>
<dbReference type="PANTHER" id="PTHR31297">
    <property type="entry name" value="GLUCAN ENDO-1,6-BETA-GLUCOSIDASE B"/>
    <property type="match status" value="1"/>
</dbReference>
<name>A0ABW7HD09_9BURK</name>
<evidence type="ECO:0000256" key="6">
    <source>
        <dbReference type="ARBA" id="ARBA00023326"/>
    </source>
</evidence>
<reference evidence="10 11" key="1">
    <citation type="submission" date="2024-08" db="EMBL/GenBank/DDBJ databases">
        <authorList>
            <person name="Lu H."/>
        </authorList>
    </citation>
    <scope>NUCLEOTIDE SEQUENCE [LARGE SCALE GENOMIC DNA]</scope>
    <source>
        <strain evidence="10 11">BYS78W</strain>
    </source>
</reference>
<gene>
    <name evidence="10" type="ORF">ACG04R_14065</name>
</gene>
<feature type="chain" id="PRO_5046913588" evidence="8">
    <location>
        <begin position="31"/>
        <end position="426"/>
    </location>
</feature>
<comment type="caution">
    <text evidence="10">The sequence shown here is derived from an EMBL/GenBank/DDBJ whole genome shotgun (WGS) entry which is preliminary data.</text>
</comment>
<accession>A0ABW7HD09</accession>
<evidence type="ECO:0000313" key="10">
    <source>
        <dbReference type="EMBL" id="MFG6487805.1"/>
    </source>
</evidence>
<dbReference type="PROSITE" id="PS00659">
    <property type="entry name" value="GLYCOSYL_HYDROL_F5"/>
    <property type="match status" value="1"/>
</dbReference>
<evidence type="ECO:0000256" key="8">
    <source>
        <dbReference type="SAM" id="SignalP"/>
    </source>
</evidence>
<evidence type="ECO:0000256" key="5">
    <source>
        <dbReference type="ARBA" id="ARBA00023295"/>
    </source>
</evidence>
<dbReference type="EMBL" id="JBIGIC010000006">
    <property type="protein sequence ID" value="MFG6487805.1"/>
    <property type="molecule type" value="Genomic_DNA"/>
</dbReference>
<keyword evidence="11" id="KW-1185">Reference proteome</keyword>
<evidence type="ECO:0000256" key="1">
    <source>
        <dbReference type="ARBA" id="ARBA00005641"/>
    </source>
</evidence>
<keyword evidence="3" id="KW-0136">Cellulose degradation</keyword>
<dbReference type="InterPro" id="IPR050386">
    <property type="entry name" value="Glycosyl_hydrolase_5"/>
</dbReference>
<dbReference type="GO" id="GO:0016787">
    <property type="term" value="F:hydrolase activity"/>
    <property type="evidence" value="ECO:0007669"/>
    <property type="project" value="UniProtKB-KW"/>
</dbReference>
<comment type="similarity">
    <text evidence="1 7">Belongs to the glycosyl hydrolase 5 (cellulase A) family.</text>
</comment>
<evidence type="ECO:0000256" key="4">
    <source>
        <dbReference type="ARBA" id="ARBA00023277"/>
    </source>
</evidence>
<dbReference type="RefSeq" id="WP_394411404.1">
    <property type="nucleotide sequence ID" value="NZ_JBIGIC010000006.1"/>
</dbReference>
<dbReference type="SUPFAM" id="SSF51445">
    <property type="entry name" value="(Trans)glycosidases"/>
    <property type="match status" value="1"/>
</dbReference>
<feature type="domain" description="Glycoside hydrolase family 5" evidence="9">
    <location>
        <begin position="110"/>
        <end position="391"/>
    </location>
</feature>
<organism evidence="10 11">
    <name type="scientific">Pelomonas candidula</name>
    <dbReference type="NCBI Taxonomy" id="3299025"/>
    <lineage>
        <taxon>Bacteria</taxon>
        <taxon>Pseudomonadati</taxon>
        <taxon>Pseudomonadota</taxon>
        <taxon>Betaproteobacteria</taxon>
        <taxon>Burkholderiales</taxon>
        <taxon>Sphaerotilaceae</taxon>
        <taxon>Roseateles</taxon>
    </lineage>
</organism>
<dbReference type="Proteomes" id="UP001606134">
    <property type="component" value="Unassembled WGS sequence"/>
</dbReference>
<keyword evidence="8" id="KW-0732">Signal</keyword>
<dbReference type="Gene3D" id="3.20.20.80">
    <property type="entry name" value="Glycosidases"/>
    <property type="match status" value="1"/>
</dbReference>
<keyword evidence="4" id="KW-0119">Carbohydrate metabolism</keyword>
<dbReference type="InterPro" id="IPR001547">
    <property type="entry name" value="Glyco_hydro_5"/>
</dbReference>
<dbReference type="InterPro" id="IPR018087">
    <property type="entry name" value="Glyco_hydro_5_CS"/>
</dbReference>
<dbReference type="Pfam" id="PF00150">
    <property type="entry name" value="Cellulase"/>
    <property type="match status" value="1"/>
</dbReference>
<proteinExistence type="inferred from homology"/>
<protein>
    <submittedName>
        <fullName evidence="10">Glycoside hydrolase family 5 protein</fullName>
    </submittedName>
</protein>
<evidence type="ECO:0000256" key="7">
    <source>
        <dbReference type="RuleBase" id="RU361153"/>
    </source>
</evidence>
<evidence type="ECO:0000256" key="3">
    <source>
        <dbReference type="ARBA" id="ARBA00023001"/>
    </source>
</evidence>
<sequence length="426" mass="45383">MTRSQLRTLSALTLTAALMTACGGGGSAAAADSSSTATPSNPATATTFGCTTATTVMPNQSGTALPFCASLSSDPDGDGLGTEGGQTCQMRTGFDIAAAMGSGWNLGNTLDATGQTADTLADETNWGNPRTTQAMIDAVKKAGFGSMRLPVSWDDHVDTNWTIDKAWLDRVEEVAGYALADGMYIIVNIHHNGGWEAPTLANEARSASVLGKLWPQIAQRFAKYDHHVIFETMNEPRVSVNGVDDWTGKAEYYDVLNRLNAVALNAIRATGGNNQARLVMLPGYAATATAAQTNAVVLPKDRHIALSVHAYAPYDFALNQQGSATFSGQAELDEMFTRLNQKFIQAGTPVIMGEWASTDKNNLAERVKHASYFARGARKAGIPAFWWDNGNMTWSATSSDIMGVIDRKALTVAKPDIVDAIQCATR</sequence>
<keyword evidence="5 7" id="KW-0326">Glycosidase</keyword>